<dbReference type="EMBL" id="KQ981544">
    <property type="protein sequence ID" value="KYN40052.1"/>
    <property type="molecule type" value="Genomic_DNA"/>
</dbReference>
<reference evidence="1 2" key="1">
    <citation type="submission" date="2016-03" db="EMBL/GenBank/DDBJ databases">
        <title>Trachymyrmex septentrionalis WGS genome.</title>
        <authorList>
            <person name="Nygaard S."/>
            <person name="Hu H."/>
            <person name="Boomsma J."/>
            <person name="Zhang G."/>
        </authorList>
    </citation>
    <scope>NUCLEOTIDE SEQUENCE [LARGE SCALE GENOMIC DNA]</scope>
    <source>
        <strain evidence="1">Tsep2-gDNA-1</strain>
        <tissue evidence="1">Whole body</tissue>
    </source>
</reference>
<evidence type="ECO:0000313" key="2">
    <source>
        <dbReference type="Proteomes" id="UP000078541"/>
    </source>
</evidence>
<name>A0A151JXQ5_9HYME</name>
<evidence type="ECO:0000313" key="1">
    <source>
        <dbReference type="EMBL" id="KYN40052.1"/>
    </source>
</evidence>
<accession>A0A151JXQ5</accession>
<proteinExistence type="predicted"/>
<keyword evidence="2" id="KW-1185">Reference proteome</keyword>
<dbReference type="AlphaFoldDB" id="A0A151JXQ5"/>
<sequence>MRRVHTADVRVSRQSEMTTVLIMELNTVYLKSNVYMLDYISCVKELRSVILGTEHRSRGVVSPAIFCRNRRADDQFI</sequence>
<dbReference type="Proteomes" id="UP000078541">
    <property type="component" value="Unassembled WGS sequence"/>
</dbReference>
<organism evidence="1 2">
    <name type="scientific">Trachymyrmex septentrionalis</name>
    <dbReference type="NCBI Taxonomy" id="34720"/>
    <lineage>
        <taxon>Eukaryota</taxon>
        <taxon>Metazoa</taxon>
        <taxon>Ecdysozoa</taxon>
        <taxon>Arthropoda</taxon>
        <taxon>Hexapoda</taxon>
        <taxon>Insecta</taxon>
        <taxon>Pterygota</taxon>
        <taxon>Neoptera</taxon>
        <taxon>Endopterygota</taxon>
        <taxon>Hymenoptera</taxon>
        <taxon>Apocrita</taxon>
        <taxon>Aculeata</taxon>
        <taxon>Formicoidea</taxon>
        <taxon>Formicidae</taxon>
        <taxon>Myrmicinae</taxon>
        <taxon>Trachymyrmex</taxon>
    </lineage>
</organism>
<protein>
    <submittedName>
        <fullName evidence="1">Uncharacterized protein</fullName>
    </submittedName>
</protein>
<gene>
    <name evidence="1" type="ORF">ALC56_05553</name>
</gene>